<accession>A0A368JGF7</accession>
<sequence length="345" mass="38721">MIKNSCRFSYLKLATPGGSAQNSHHFGAEPLVRFSLKFKPLHILSIMKTKITQKGTEAKGEAAPASRRLSFLIAIAFLSMVFPNQTQAQQNKDFLLSKNQFRVGLGATYSKTVDFQYSPTTFQSVRTNVQLGYSNRLKKGIFFTNLNVFLGSLTPVSGPDLDFYIQETDIHGSETAELNQLALSQLGFNLEIGYLHKLSKPVTPKTTLYLGGSLEENFTFTPGFLNIGTINYGSLNAKARLDYLLWNGKPLSFGLSVPLVSLVTRMPYHNSPNIPGRSGLAGFFMDNNHIETLNHFQDFRFSVKYHWLVSKKFTTDIAYQALWVHYYKPEHLTQAGSQLTLGFTF</sequence>
<dbReference type="Proteomes" id="UP000253383">
    <property type="component" value="Unassembled WGS sequence"/>
</dbReference>
<keyword evidence="2" id="KW-1185">Reference proteome</keyword>
<dbReference type="EMBL" id="QOWE01000026">
    <property type="protein sequence ID" value="RCR66612.1"/>
    <property type="molecule type" value="Genomic_DNA"/>
</dbReference>
<evidence type="ECO:0000313" key="1">
    <source>
        <dbReference type="EMBL" id="RCR66612.1"/>
    </source>
</evidence>
<evidence type="ECO:0000313" key="2">
    <source>
        <dbReference type="Proteomes" id="UP000253383"/>
    </source>
</evidence>
<dbReference type="AlphaFoldDB" id="A0A368JGF7"/>
<comment type="caution">
    <text evidence="1">The sequence shown here is derived from an EMBL/GenBank/DDBJ whole genome shotgun (WGS) entry which is preliminary data.</text>
</comment>
<organism evidence="1 2">
    <name type="scientific">Larkinella punicea</name>
    <dbReference type="NCBI Taxonomy" id="2315727"/>
    <lineage>
        <taxon>Bacteria</taxon>
        <taxon>Pseudomonadati</taxon>
        <taxon>Bacteroidota</taxon>
        <taxon>Cytophagia</taxon>
        <taxon>Cytophagales</taxon>
        <taxon>Spirosomataceae</taxon>
        <taxon>Larkinella</taxon>
    </lineage>
</organism>
<proteinExistence type="predicted"/>
<gene>
    <name evidence="1" type="ORF">DUE52_26445</name>
</gene>
<reference evidence="1 2" key="1">
    <citation type="submission" date="2018-07" db="EMBL/GenBank/DDBJ databases">
        <title>Genome analysis of Larkinella rosea.</title>
        <authorList>
            <person name="Zhou Z."/>
            <person name="Wang G."/>
        </authorList>
    </citation>
    <scope>NUCLEOTIDE SEQUENCE [LARGE SCALE GENOMIC DNA]</scope>
    <source>
        <strain evidence="2">zzj9</strain>
    </source>
</reference>
<protein>
    <submittedName>
        <fullName evidence="1">Uncharacterized protein</fullName>
    </submittedName>
</protein>
<name>A0A368JGF7_9BACT</name>